<protein>
    <submittedName>
        <fullName evidence="1">Uncharacterized protein</fullName>
    </submittedName>
</protein>
<dbReference type="KEGG" id="pect:BN1012_Phect932"/>
<dbReference type="InterPro" id="IPR009922">
    <property type="entry name" value="DUF1457"/>
</dbReference>
<dbReference type="HOGENOM" id="CLU_1308250_0_0_5"/>
<dbReference type="AlphaFoldDB" id="X5MMD3"/>
<proteinExistence type="predicted"/>
<organism evidence="1 2">
    <name type="scientific">Candidatus Phaeomarinibacter ectocarpi</name>
    <dbReference type="NCBI Taxonomy" id="1458461"/>
    <lineage>
        <taxon>Bacteria</taxon>
        <taxon>Pseudomonadati</taxon>
        <taxon>Pseudomonadota</taxon>
        <taxon>Alphaproteobacteria</taxon>
        <taxon>Hyphomicrobiales</taxon>
        <taxon>Parvibaculaceae</taxon>
        <taxon>Candidatus Phaeomarinibacter</taxon>
    </lineage>
</organism>
<evidence type="ECO:0000313" key="1">
    <source>
        <dbReference type="EMBL" id="CDO59146.1"/>
    </source>
</evidence>
<dbReference type="Pfam" id="PF07310">
    <property type="entry name" value="PAS_5"/>
    <property type="match status" value="1"/>
</dbReference>
<keyword evidence="2" id="KW-1185">Reference proteome</keyword>
<sequence length="210" mass="23339">MIRLTTGNQTLLDIWRGRRDRHAVPRIGATTFIRDPNIGKSICIQFKSPDGSVRVAHAGGNIERLIGIDLTGMVVSKVFNGSEQDELADMQRAKFLHPMVIHSHSNTNTLAGEMIQLEMLQLPFINQATEDVIYVIGAFEWTHANSRSNLGGAMKDRSLLSRTILDIKTLKPVENEFTFPPVKGAQKLKAVSAQEVNRAGNHEDAERVEL</sequence>
<dbReference type="RefSeq" id="WP_043949891.1">
    <property type="nucleotide sequence ID" value="NZ_HG966617.1"/>
</dbReference>
<gene>
    <name evidence="1" type="ORF">BN1012_Phect932</name>
</gene>
<dbReference type="STRING" id="1458461.BN1012_Phect932"/>
<name>X5MMD3_9HYPH</name>
<reference evidence="1 2" key="1">
    <citation type="journal article" date="2014" name="Front. Genet.">
        <title>Genome and metabolic network of "Candidatus Phaeomarinobacter ectocarpi" Ec32, a new candidate genus of Alphaproteobacteria frequently associated with brown algae.</title>
        <authorList>
            <person name="Dittami S.M."/>
            <person name="Barbeyron T."/>
            <person name="Boyen C."/>
            <person name="Cambefort J."/>
            <person name="Collet G."/>
            <person name="Delage L."/>
            <person name="Gobet A."/>
            <person name="Groisillier A."/>
            <person name="Leblanc C."/>
            <person name="Michel G."/>
            <person name="Scornet D."/>
            <person name="Siegel A."/>
            <person name="Tapia J.E."/>
            <person name="Tonon T."/>
        </authorList>
    </citation>
    <scope>NUCLEOTIDE SEQUENCE [LARGE SCALE GENOMIC DNA]</scope>
    <source>
        <strain evidence="1 2">Ec32</strain>
    </source>
</reference>
<evidence type="ECO:0000313" key="2">
    <source>
        <dbReference type="Proteomes" id="UP000032160"/>
    </source>
</evidence>
<dbReference type="OrthoDB" id="9839691at2"/>
<dbReference type="Proteomes" id="UP000032160">
    <property type="component" value="Chromosome I"/>
</dbReference>
<accession>X5MMD3</accession>
<dbReference type="EMBL" id="HG966617">
    <property type="protein sequence ID" value="CDO59146.1"/>
    <property type="molecule type" value="Genomic_DNA"/>
</dbReference>